<keyword evidence="1" id="KW-1133">Transmembrane helix</keyword>
<evidence type="ECO:0000313" key="2">
    <source>
        <dbReference type="EMBL" id="VDO83762.1"/>
    </source>
</evidence>
<evidence type="ECO:0000256" key="1">
    <source>
        <dbReference type="SAM" id="Phobius"/>
    </source>
</evidence>
<reference evidence="4" key="2">
    <citation type="submission" date="2019-09" db="UniProtKB">
        <authorList>
            <consortium name="WormBaseParasite"/>
        </authorList>
    </citation>
    <scope>IDENTIFICATION</scope>
</reference>
<dbReference type="EMBL" id="UZAH01026656">
    <property type="protein sequence ID" value="VDO83762.1"/>
    <property type="molecule type" value="Genomic_DNA"/>
</dbReference>
<proteinExistence type="predicted"/>
<keyword evidence="1" id="KW-0472">Membrane</keyword>
<evidence type="ECO:0000313" key="4">
    <source>
        <dbReference type="WBParaSite" id="HPBE_0001012001-mRNA-1"/>
    </source>
</evidence>
<organism evidence="3 4">
    <name type="scientific">Heligmosomoides polygyrus</name>
    <name type="common">Parasitic roundworm</name>
    <dbReference type="NCBI Taxonomy" id="6339"/>
    <lineage>
        <taxon>Eukaryota</taxon>
        <taxon>Metazoa</taxon>
        <taxon>Ecdysozoa</taxon>
        <taxon>Nematoda</taxon>
        <taxon>Chromadorea</taxon>
        <taxon>Rhabditida</taxon>
        <taxon>Rhabditina</taxon>
        <taxon>Rhabditomorpha</taxon>
        <taxon>Strongyloidea</taxon>
        <taxon>Heligmosomidae</taxon>
        <taxon>Heligmosomoides</taxon>
    </lineage>
</organism>
<accession>A0A3P8CHS2</accession>
<dbReference type="OrthoDB" id="5872597at2759"/>
<dbReference type="WBParaSite" id="HPBE_0001012001-mRNA-1">
    <property type="protein sequence ID" value="HPBE_0001012001-mRNA-1"/>
    <property type="gene ID" value="HPBE_0001012001"/>
</dbReference>
<evidence type="ECO:0000313" key="3">
    <source>
        <dbReference type="Proteomes" id="UP000050761"/>
    </source>
</evidence>
<feature type="transmembrane region" description="Helical" evidence="1">
    <location>
        <begin position="40"/>
        <end position="59"/>
    </location>
</feature>
<reference evidence="2 3" key="1">
    <citation type="submission" date="2018-11" db="EMBL/GenBank/DDBJ databases">
        <authorList>
            <consortium name="Pathogen Informatics"/>
        </authorList>
    </citation>
    <scope>NUCLEOTIDE SEQUENCE [LARGE SCALE GENOMIC DNA]</scope>
</reference>
<protein>
    <submittedName>
        <fullName evidence="4">Serpentine receptor class gamma</fullName>
    </submittedName>
</protein>
<keyword evidence="3" id="KW-1185">Reference proteome</keyword>
<dbReference type="AlphaFoldDB" id="A0A183FQT0"/>
<accession>A0A183FQT0</accession>
<sequence length="120" mass="13013">MFIFSVFTFVFSSCICIQQLVANAVMFSGNLELAAILVDLYFPLSATAILIEPYSLLILSPGLRKEVVALFNRARGRSVVHIAGTSHISQSGVTKFSQQKMLAKGRGSSPTIHGVVRPPM</sequence>
<gene>
    <name evidence="2" type="ORF">HPBE_LOCUS10121</name>
</gene>
<keyword evidence="1" id="KW-0812">Transmembrane</keyword>
<dbReference type="Proteomes" id="UP000050761">
    <property type="component" value="Unassembled WGS sequence"/>
</dbReference>
<name>A0A183FQT0_HELPZ</name>